<dbReference type="InterPro" id="IPR016181">
    <property type="entry name" value="Acyl_CoA_acyltransferase"/>
</dbReference>
<protein>
    <recommendedName>
        <fullName evidence="1">N-acetyltransferase domain-containing protein</fullName>
    </recommendedName>
</protein>
<proteinExistence type="predicted"/>
<dbReference type="InterPro" id="IPR000182">
    <property type="entry name" value="GNAT_dom"/>
</dbReference>
<dbReference type="CDD" id="cd04301">
    <property type="entry name" value="NAT_SF"/>
    <property type="match status" value="1"/>
</dbReference>
<reference evidence="2 3" key="1">
    <citation type="journal article" date="2016" name="Genome Announc.">
        <title>Genome Sequence of Madurella mycetomatis mm55, Isolated from a Human Mycetoma Case in Sudan.</title>
        <authorList>
            <person name="Smit S."/>
            <person name="Derks M.F."/>
            <person name="Bervoets S."/>
            <person name="Fahal A."/>
            <person name="van Leeuwen W."/>
            <person name="van Belkum A."/>
            <person name="van de Sande W.W."/>
        </authorList>
    </citation>
    <scope>NUCLEOTIDE SEQUENCE [LARGE SCALE GENOMIC DNA]</scope>
    <source>
        <strain evidence="3">mm55</strain>
    </source>
</reference>
<evidence type="ECO:0000259" key="1">
    <source>
        <dbReference type="PROSITE" id="PS51186"/>
    </source>
</evidence>
<evidence type="ECO:0000313" key="2">
    <source>
        <dbReference type="EMBL" id="KXX74390.1"/>
    </source>
</evidence>
<organism evidence="2 3">
    <name type="scientific">Madurella mycetomatis</name>
    <dbReference type="NCBI Taxonomy" id="100816"/>
    <lineage>
        <taxon>Eukaryota</taxon>
        <taxon>Fungi</taxon>
        <taxon>Dikarya</taxon>
        <taxon>Ascomycota</taxon>
        <taxon>Pezizomycotina</taxon>
        <taxon>Sordariomycetes</taxon>
        <taxon>Sordariomycetidae</taxon>
        <taxon>Sordariales</taxon>
        <taxon>Sordariales incertae sedis</taxon>
        <taxon>Madurella</taxon>
    </lineage>
</organism>
<dbReference type="PROSITE" id="PS51186">
    <property type="entry name" value="GNAT"/>
    <property type="match status" value="1"/>
</dbReference>
<evidence type="ECO:0000313" key="3">
    <source>
        <dbReference type="Proteomes" id="UP000078237"/>
    </source>
</evidence>
<sequence>MTTNTRFVLSRASADDLPELARLQYKCFPPMIRELFMGCRTEDDLPRLVQHHEKSMRNDPSDVWIKVTDQTTGRVVAASNWKVHVNGPAPASADDEPPEWLEGEALEKSKKMLQAFNEARRKANPGGFIHPDYRRQGAGGLMMQWGCDLADQMFLPAWIEASPEGNHLYRRYGFYDFSKAAGNLEGTNMRRDAKRTTIVCGKKNTP</sequence>
<dbReference type="PANTHER" id="PTHR42791">
    <property type="entry name" value="GNAT FAMILY ACETYLTRANSFERASE"/>
    <property type="match status" value="1"/>
</dbReference>
<dbReference type="VEuPathDB" id="FungiDB:MMYC01_209939"/>
<dbReference type="OrthoDB" id="410198at2759"/>
<dbReference type="AlphaFoldDB" id="A0A175VTN5"/>
<dbReference type="SUPFAM" id="SSF55729">
    <property type="entry name" value="Acyl-CoA N-acyltransferases (Nat)"/>
    <property type="match status" value="1"/>
</dbReference>
<dbReference type="GO" id="GO:0016747">
    <property type="term" value="F:acyltransferase activity, transferring groups other than amino-acyl groups"/>
    <property type="evidence" value="ECO:0007669"/>
    <property type="project" value="InterPro"/>
</dbReference>
<dbReference type="InterPro" id="IPR052523">
    <property type="entry name" value="Trichothecene_AcTrans"/>
</dbReference>
<feature type="domain" description="N-acetyltransferase" evidence="1">
    <location>
        <begin position="30"/>
        <end position="194"/>
    </location>
</feature>
<dbReference type="Gene3D" id="3.40.630.30">
    <property type="match status" value="1"/>
</dbReference>
<dbReference type="EMBL" id="LCTW02000357">
    <property type="protein sequence ID" value="KXX74390.1"/>
    <property type="molecule type" value="Genomic_DNA"/>
</dbReference>
<dbReference type="STRING" id="100816.A0A175VTN5"/>
<name>A0A175VTN5_9PEZI</name>
<gene>
    <name evidence="2" type="ORF">MMYC01_209939</name>
</gene>
<accession>A0A175VTN5</accession>
<comment type="caution">
    <text evidence="2">The sequence shown here is derived from an EMBL/GenBank/DDBJ whole genome shotgun (WGS) entry which is preliminary data.</text>
</comment>
<keyword evidence="3" id="KW-1185">Reference proteome</keyword>
<dbReference type="PANTHER" id="PTHR42791:SF5">
    <property type="entry name" value="HYPOTHETICAL ACETYLTRANSFERASE (EUROFUNG)"/>
    <property type="match status" value="1"/>
</dbReference>
<dbReference type="Proteomes" id="UP000078237">
    <property type="component" value="Unassembled WGS sequence"/>
</dbReference>